<sequence>MQLKNGYVTLLKRGQLIQSAPAYDLHSQIVNTFNLSPARSFQLNPAGTFHPGSKLVKFNSFNQARLKALNLTTRLNSLDLNSSAAILNTAMTLISVLATTFLSIPATTFKPSPPVAFDTGLYPGYSSDSS</sequence>
<dbReference type="AlphaFoldDB" id="A0A0B2WLA2"/>
<dbReference type="Proteomes" id="UP000030816">
    <property type="component" value="Unassembled WGS sequence"/>
</dbReference>
<proteinExistence type="predicted"/>
<gene>
    <name evidence="2" type="ORF">MAM_07667</name>
</gene>
<dbReference type="OrthoDB" id="10610935at2759"/>
<keyword evidence="1" id="KW-0472">Membrane</keyword>
<comment type="caution">
    <text evidence="2">The sequence shown here is derived from an EMBL/GenBank/DDBJ whole genome shotgun (WGS) entry which is preliminary data.</text>
</comment>
<reference evidence="2 3" key="1">
    <citation type="journal article" date="2014" name="Proc. Natl. Acad. Sci. U.S.A.">
        <title>Trajectory and genomic determinants of fungal-pathogen speciation and host adaptation.</title>
        <authorList>
            <person name="Hu X."/>
            <person name="Xiao G."/>
            <person name="Zheng P."/>
            <person name="Shang Y."/>
            <person name="Su Y."/>
            <person name="Zhang X."/>
            <person name="Liu X."/>
            <person name="Zhan S."/>
            <person name="St Leger R.J."/>
            <person name="Wang C."/>
        </authorList>
    </citation>
    <scope>NUCLEOTIDE SEQUENCE [LARGE SCALE GENOMIC DNA]</scope>
    <source>
        <strain evidence="2 3">ARSEF 1941</strain>
    </source>
</reference>
<dbReference type="GeneID" id="63742122"/>
<name>A0A0B2WLA2_METAS</name>
<evidence type="ECO:0000313" key="2">
    <source>
        <dbReference type="EMBL" id="KHN94479.1"/>
    </source>
</evidence>
<dbReference type="RefSeq" id="XP_040675545.1">
    <property type="nucleotide sequence ID" value="XM_040826465.1"/>
</dbReference>
<evidence type="ECO:0000256" key="1">
    <source>
        <dbReference type="SAM" id="Phobius"/>
    </source>
</evidence>
<keyword evidence="1" id="KW-1133">Transmembrane helix</keyword>
<organism evidence="2 3">
    <name type="scientific">Metarhizium album (strain ARSEF 1941)</name>
    <dbReference type="NCBI Taxonomy" id="1081103"/>
    <lineage>
        <taxon>Eukaryota</taxon>
        <taxon>Fungi</taxon>
        <taxon>Dikarya</taxon>
        <taxon>Ascomycota</taxon>
        <taxon>Pezizomycotina</taxon>
        <taxon>Sordariomycetes</taxon>
        <taxon>Hypocreomycetidae</taxon>
        <taxon>Hypocreales</taxon>
        <taxon>Clavicipitaceae</taxon>
        <taxon>Metarhizium</taxon>
    </lineage>
</organism>
<feature type="transmembrane region" description="Helical" evidence="1">
    <location>
        <begin position="84"/>
        <end position="104"/>
    </location>
</feature>
<protein>
    <submittedName>
        <fullName evidence="2">Uncharacterized protein</fullName>
    </submittedName>
</protein>
<dbReference type="EMBL" id="AZHE01000034">
    <property type="protein sequence ID" value="KHN94479.1"/>
    <property type="molecule type" value="Genomic_DNA"/>
</dbReference>
<accession>A0A0B2WLA2</accession>
<dbReference type="HOGENOM" id="CLU_1938634_0_0_1"/>
<evidence type="ECO:0000313" key="3">
    <source>
        <dbReference type="Proteomes" id="UP000030816"/>
    </source>
</evidence>
<keyword evidence="3" id="KW-1185">Reference proteome</keyword>
<keyword evidence="1" id="KW-0812">Transmembrane</keyword>